<name>A0A410WSR8_9BACL</name>
<evidence type="ECO:0000313" key="3">
    <source>
        <dbReference type="Proteomes" id="UP000288943"/>
    </source>
</evidence>
<sequence>MQYDWSSISRTVGFYRRHQVIPSIEEIEDTWQRARDGSREAAIRFLDWRRHCLLAKTDEQRAAMILVMNYSHKLFNRDSTSE</sequence>
<reference evidence="2 3" key="1">
    <citation type="submission" date="2018-01" db="EMBL/GenBank/DDBJ databases">
        <title>The whole genome sequencing and assembly of Paenibacillus chitinolyticus KCCM 41400 strain.</title>
        <authorList>
            <person name="Kim J.-Y."/>
            <person name="Park M.-K."/>
            <person name="Lee Y.-J."/>
            <person name="Yi H."/>
            <person name="Bahn Y.-S."/>
            <person name="Kim J.F."/>
            <person name="Lee D.-W."/>
        </authorList>
    </citation>
    <scope>NUCLEOTIDE SEQUENCE [LARGE SCALE GENOMIC DNA]</scope>
    <source>
        <strain evidence="2 3">KCCM 41400</strain>
    </source>
</reference>
<dbReference type="OrthoDB" id="2623093at2"/>
<dbReference type="GeneID" id="95374513"/>
<dbReference type="EMBL" id="CP026520">
    <property type="protein sequence ID" value="QAV17372.1"/>
    <property type="molecule type" value="Genomic_DNA"/>
</dbReference>
<dbReference type="RefSeq" id="WP_042229514.1">
    <property type="nucleotide sequence ID" value="NZ_CP026520.1"/>
</dbReference>
<dbReference type="Proteomes" id="UP001527202">
    <property type="component" value="Unassembled WGS sequence"/>
</dbReference>
<dbReference type="EMBL" id="JAMDMJ010000008">
    <property type="protein sequence ID" value="MCY9595612.1"/>
    <property type="molecule type" value="Genomic_DNA"/>
</dbReference>
<accession>A0A410WSR8</accession>
<reference evidence="1 4" key="2">
    <citation type="submission" date="2022-05" db="EMBL/GenBank/DDBJ databases">
        <title>Genome Sequencing of Bee-Associated Microbes.</title>
        <authorList>
            <person name="Dunlap C."/>
        </authorList>
    </citation>
    <scope>NUCLEOTIDE SEQUENCE [LARGE SCALE GENOMIC DNA]</scope>
    <source>
        <strain evidence="1 4">NRRL B-23120</strain>
    </source>
</reference>
<keyword evidence="4" id="KW-1185">Reference proteome</keyword>
<organism evidence="2 3">
    <name type="scientific">Paenibacillus chitinolyticus</name>
    <dbReference type="NCBI Taxonomy" id="79263"/>
    <lineage>
        <taxon>Bacteria</taxon>
        <taxon>Bacillati</taxon>
        <taxon>Bacillota</taxon>
        <taxon>Bacilli</taxon>
        <taxon>Bacillales</taxon>
        <taxon>Paenibacillaceae</taxon>
        <taxon>Paenibacillus</taxon>
    </lineage>
</organism>
<dbReference type="Proteomes" id="UP000288943">
    <property type="component" value="Chromosome"/>
</dbReference>
<proteinExistence type="predicted"/>
<protein>
    <submittedName>
        <fullName evidence="2">Uncharacterized protein</fullName>
    </submittedName>
</protein>
<evidence type="ECO:0000313" key="4">
    <source>
        <dbReference type="Proteomes" id="UP001527202"/>
    </source>
</evidence>
<dbReference type="KEGG" id="pchi:PC41400_06725"/>
<gene>
    <name evidence="1" type="ORF">M5X16_07500</name>
    <name evidence="2" type="ORF">PC41400_06725</name>
</gene>
<evidence type="ECO:0000313" key="1">
    <source>
        <dbReference type="EMBL" id="MCY9595612.1"/>
    </source>
</evidence>
<evidence type="ECO:0000313" key="2">
    <source>
        <dbReference type="EMBL" id="QAV17372.1"/>
    </source>
</evidence>
<dbReference type="AlphaFoldDB" id="A0A410WSR8"/>